<accession>A0A5B7DM13</accession>
<organism evidence="1 2">
    <name type="scientific">Portunus trituberculatus</name>
    <name type="common">Swimming crab</name>
    <name type="synonym">Neptunus trituberculatus</name>
    <dbReference type="NCBI Taxonomy" id="210409"/>
    <lineage>
        <taxon>Eukaryota</taxon>
        <taxon>Metazoa</taxon>
        <taxon>Ecdysozoa</taxon>
        <taxon>Arthropoda</taxon>
        <taxon>Crustacea</taxon>
        <taxon>Multicrustacea</taxon>
        <taxon>Malacostraca</taxon>
        <taxon>Eumalacostraca</taxon>
        <taxon>Eucarida</taxon>
        <taxon>Decapoda</taxon>
        <taxon>Pleocyemata</taxon>
        <taxon>Brachyura</taxon>
        <taxon>Eubrachyura</taxon>
        <taxon>Portunoidea</taxon>
        <taxon>Portunidae</taxon>
        <taxon>Portuninae</taxon>
        <taxon>Portunus</taxon>
    </lineage>
</organism>
<gene>
    <name evidence="1" type="ORF">E2C01_015184</name>
</gene>
<keyword evidence="2" id="KW-1185">Reference proteome</keyword>
<evidence type="ECO:0000313" key="2">
    <source>
        <dbReference type="Proteomes" id="UP000324222"/>
    </source>
</evidence>
<sequence length="147" mass="15927">MVSRRLTFSRLLSVAPPPVKRANGVLVVARGTTQYAQCQGGGRSFRYGHSLKALIGPQEGGIPRGLAVVIWLTGDSLWLLFQSRQTLGFSSKPECPVSRPGPGSAPVWHVPLLTATRLPSRRPSSRLVPISMICPVLRGVQIFACRN</sequence>
<proteinExistence type="predicted"/>
<dbReference type="AlphaFoldDB" id="A0A5B7DM13"/>
<reference evidence="1 2" key="1">
    <citation type="submission" date="2019-05" db="EMBL/GenBank/DDBJ databases">
        <title>Another draft genome of Portunus trituberculatus and its Hox gene families provides insights of decapod evolution.</title>
        <authorList>
            <person name="Jeong J.-H."/>
            <person name="Song I."/>
            <person name="Kim S."/>
            <person name="Choi T."/>
            <person name="Kim D."/>
            <person name="Ryu S."/>
            <person name="Kim W."/>
        </authorList>
    </citation>
    <scope>NUCLEOTIDE SEQUENCE [LARGE SCALE GENOMIC DNA]</scope>
    <source>
        <tissue evidence="1">Muscle</tissue>
    </source>
</reference>
<dbReference type="Proteomes" id="UP000324222">
    <property type="component" value="Unassembled WGS sequence"/>
</dbReference>
<dbReference type="EMBL" id="VSRR010001058">
    <property type="protein sequence ID" value="MPC22177.1"/>
    <property type="molecule type" value="Genomic_DNA"/>
</dbReference>
<name>A0A5B7DM13_PORTR</name>
<comment type="caution">
    <text evidence="1">The sequence shown here is derived from an EMBL/GenBank/DDBJ whole genome shotgun (WGS) entry which is preliminary data.</text>
</comment>
<evidence type="ECO:0000313" key="1">
    <source>
        <dbReference type="EMBL" id="MPC22177.1"/>
    </source>
</evidence>
<protein>
    <submittedName>
        <fullName evidence="1">Uncharacterized protein</fullName>
    </submittedName>
</protein>